<dbReference type="CDD" id="cd00093">
    <property type="entry name" value="HTH_XRE"/>
    <property type="match status" value="1"/>
</dbReference>
<evidence type="ECO:0000313" key="3">
    <source>
        <dbReference type="Proteomes" id="UP000249645"/>
    </source>
</evidence>
<name>A0A2W5FBD5_9SPHI</name>
<gene>
    <name evidence="2" type="ORF">DI598_00160</name>
</gene>
<dbReference type="Proteomes" id="UP000249645">
    <property type="component" value="Unassembled WGS sequence"/>
</dbReference>
<organism evidence="2 3">
    <name type="scientific">Pseudopedobacter saltans</name>
    <dbReference type="NCBI Taxonomy" id="151895"/>
    <lineage>
        <taxon>Bacteria</taxon>
        <taxon>Pseudomonadati</taxon>
        <taxon>Bacteroidota</taxon>
        <taxon>Sphingobacteriia</taxon>
        <taxon>Sphingobacteriales</taxon>
        <taxon>Sphingobacteriaceae</taxon>
        <taxon>Pseudopedobacter</taxon>
    </lineage>
</organism>
<evidence type="ECO:0000313" key="2">
    <source>
        <dbReference type="EMBL" id="PZP52678.1"/>
    </source>
</evidence>
<reference evidence="2 3" key="1">
    <citation type="submission" date="2017-11" db="EMBL/GenBank/DDBJ databases">
        <title>Infants hospitalized years apart are colonized by the same room-sourced microbial strains.</title>
        <authorList>
            <person name="Brooks B."/>
            <person name="Olm M.R."/>
            <person name="Firek B.A."/>
            <person name="Baker R."/>
            <person name="Thomas B.C."/>
            <person name="Morowitz M.J."/>
            <person name="Banfield J.F."/>
        </authorList>
    </citation>
    <scope>NUCLEOTIDE SEQUENCE [LARGE SCALE GENOMIC DNA]</scope>
    <source>
        <strain evidence="2">S2_009_000_R2_76</strain>
    </source>
</reference>
<evidence type="ECO:0000259" key="1">
    <source>
        <dbReference type="PROSITE" id="PS50943"/>
    </source>
</evidence>
<comment type="caution">
    <text evidence="2">The sequence shown here is derived from an EMBL/GenBank/DDBJ whole genome shotgun (WGS) entry which is preliminary data.</text>
</comment>
<dbReference type="GO" id="GO:0003677">
    <property type="term" value="F:DNA binding"/>
    <property type="evidence" value="ECO:0007669"/>
    <property type="project" value="InterPro"/>
</dbReference>
<dbReference type="Pfam" id="PF01381">
    <property type="entry name" value="HTH_3"/>
    <property type="match status" value="1"/>
</dbReference>
<dbReference type="EMBL" id="QFOI01000001">
    <property type="protein sequence ID" value="PZP52678.1"/>
    <property type="molecule type" value="Genomic_DNA"/>
</dbReference>
<protein>
    <recommendedName>
        <fullName evidence="1">HTH cro/C1-type domain-containing protein</fullName>
    </recommendedName>
</protein>
<dbReference type="AlphaFoldDB" id="A0A2W5FBD5"/>
<dbReference type="InterPro" id="IPR010982">
    <property type="entry name" value="Lambda_DNA-bd_dom_sf"/>
</dbReference>
<feature type="domain" description="HTH cro/C1-type" evidence="1">
    <location>
        <begin position="28"/>
        <end position="82"/>
    </location>
</feature>
<proteinExistence type="predicted"/>
<dbReference type="Gene3D" id="1.10.260.40">
    <property type="entry name" value="lambda repressor-like DNA-binding domains"/>
    <property type="match status" value="1"/>
</dbReference>
<dbReference type="InterPro" id="IPR001387">
    <property type="entry name" value="Cro/C1-type_HTH"/>
</dbReference>
<dbReference type="PROSITE" id="PS50943">
    <property type="entry name" value="HTH_CROC1"/>
    <property type="match status" value="1"/>
</dbReference>
<dbReference type="SMART" id="SM00530">
    <property type="entry name" value="HTH_XRE"/>
    <property type="match status" value="1"/>
</dbReference>
<accession>A0A2W5FBD5</accession>
<dbReference type="SUPFAM" id="SSF47413">
    <property type="entry name" value="lambda repressor-like DNA-binding domains"/>
    <property type="match status" value="1"/>
</dbReference>
<sequence length="94" mass="10742">MYNSIPFDNINVTRDAMQTNLINLGSRITKHREQLQFTQKELAEFASLSVKTIRAIENGKEGVAIYNWMLVADILGLELVLNSKKMNDETRKSI</sequence>